<dbReference type="AlphaFoldDB" id="A0A0F9WUH2"/>
<gene>
    <name evidence="1" type="ORF">LCGC14_0308190</name>
</gene>
<protein>
    <submittedName>
        <fullName evidence="1">Uncharacterized protein</fullName>
    </submittedName>
</protein>
<dbReference type="Pfam" id="PF20130">
    <property type="entry name" value="DUF6520"/>
    <property type="match status" value="1"/>
</dbReference>
<evidence type="ECO:0000313" key="1">
    <source>
        <dbReference type="EMBL" id="KKN82523.1"/>
    </source>
</evidence>
<dbReference type="InterPro" id="IPR045391">
    <property type="entry name" value="DUF6520"/>
</dbReference>
<reference evidence="1" key="1">
    <citation type="journal article" date="2015" name="Nature">
        <title>Complex archaea that bridge the gap between prokaryotes and eukaryotes.</title>
        <authorList>
            <person name="Spang A."/>
            <person name="Saw J.H."/>
            <person name="Jorgensen S.L."/>
            <person name="Zaremba-Niedzwiedzka K."/>
            <person name="Martijn J."/>
            <person name="Lind A.E."/>
            <person name="van Eijk R."/>
            <person name="Schleper C."/>
            <person name="Guy L."/>
            <person name="Ettema T.J."/>
        </authorList>
    </citation>
    <scope>NUCLEOTIDE SEQUENCE</scope>
</reference>
<name>A0A0F9WUH2_9ZZZZ</name>
<sequence length="87" mass="9530">MKKQKFKFLIPALAIVFAITASAFTVKDNKLLDENNAIAGEYYLNASNPCEPISVSGCDISGRKVCQYNGQTVFQAGTNCLIQLKRP</sequence>
<accession>A0A0F9WUH2</accession>
<comment type="caution">
    <text evidence="1">The sequence shown here is derived from an EMBL/GenBank/DDBJ whole genome shotgun (WGS) entry which is preliminary data.</text>
</comment>
<organism evidence="1">
    <name type="scientific">marine sediment metagenome</name>
    <dbReference type="NCBI Taxonomy" id="412755"/>
    <lineage>
        <taxon>unclassified sequences</taxon>
        <taxon>metagenomes</taxon>
        <taxon>ecological metagenomes</taxon>
    </lineage>
</organism>
<proteinExistence type="predicted"/>
<dbReference type="EMBL" id="LAZR01000199">
    <property type="protein sequence ID" value="KKN82523.1"/>
    <property type="molecule type" value="Genomic_DNA"/>
</dbReference>